<comment type="caution">
    <text evidence="1">The sequence shown here is derived from an EMBL/GenBank/DDBJ whole genome shotgun (WGS) entry which is preliminary data.</text>
</comment>
<dbReference type="Proteomes" id="UP000316360">
    <property type="component" value="Unassembled WGS sequence"/>
</dbReference>
<evidence type="ECO:0000313" key="1">
    <source>
        <dbReference type="EMBL" id="TET08908.1"/>
    </source>
</evidence>
<name>A0A523RT28_UNCAE</name>
<proteinExistence type="predicted"/>
<accession>A0A523RT28</accession>
<gene>
    <name evidence="1" type="ORF">E3J84_05695</name>
</gene>
<organism evidence="1 2">
    <name type="scientific">Aerophobetes bacterium</name>
    <dbReference type="NCBI Taxonomy" id="2030807"/>
    <lineage>
        <taxon>Bacteria</taxon>
        <taxon>Candidatus Aerophobota</taxon>
    </lineage>
</organism>
<dbReference type="EMBL" id="SOKJ01000326">
    <property type="protein sequence ID" value="TET08908.1"/>
    <property type="molecule type" value="Genomic_DNA"/>
</dbReference>
<evidence type="ECO:0000313" key="2">
    <source>
        <dbReference type="Proteomes" id="UP000316360"/>
    </source>
</evidence>
<sequence length="181" mass="21370">MKAKKDRFFYSYMVRIKKRFNALYSLDDIGEVNSSIGGMRRELKLFYTEERREWASPCLDFIERNSKGLFLYKRLPEKKIEHTNNAAEIIFSLFKPQYKVMKEFQIPWGAQAHFNLFTLRHNFRVFSRGKRKGFSPVQLEGLNISLNEWSDLLYSEDKASLKEALFLSGRAKEAIFSRNAS</sequence>
<dbReference type="AlphaFoldDB" id="A0A523RT28"/>
<reference evidence="1 2" key="1">
    <citation type="submission" date="2019-03" db="EMBL/GenBank/DDBJ databases">
        <title>Metabolic potential of uncultured bacteria and archaea associated with petroleum seepage in deep-sea sediments.</title>
        <authorList>
            <person name="Dong X."/>
            <person name="Hubert C."/>
        </authorList>
    </citation>
    <scope>NUCLEOTIDE SEQUENCE [LARGE SCALE GENOMIC DNA]</scope>
    <source>
        <strain evidence="1">E44_bin7</strain>
    </source>
</reference>
<protein>
    <submittedName>
        <fullName evidence="1">Uncharacterized protein</fullName>
    </submittedName>
</protein>